<sequence length="148" mass="15289">MPAETRLPDDDAVVRPMRCAIVVDRDLPSGRAANAAAVLALTLGARHPGLPGAPLLDGSGQQHPGLIPIGIAVLGAPGDALPGLRESALARDLDLVDFPVQGQETTDYDAFGAMLRAVPADRLSYLGLALYGPRNAVAKVVGRLPLLS</sequence>
<dbReference type="SUPFAM" id="SSF102462">
    <property type="entry name" value="Peptidyl-tRNA hydrolase II"/>
    <property type="match status" value="1"/>
</dbReference>
<dbReference type="InterPro" id="IPR018988">
    <property type="entry name" value="DUF2000"/>
</dbReference>
<reference evidence="2" key="1">
    <citation type="journal article" date="2019" name="Int. J. Syst. Evol. Microbiol.">
        <title>The Global Catalogue of Microorganisms (GCM) 10K type strain sequencing project: providing services to taxonomists for standard genome sequencing and annotation.</title>
        <authorList>
            <consortium name="The Broad Institute Genomics Platform"/>
            <consortium name="The Broad Institute Genome Sequencing Center for Infectious Disease"/>
            <person name="Wu L."/>
            <person name="Ma J."/>
        </authorList>
    </citation>
    <scope>NUCLEOTIDE SEQUENCE [LARGE SCALE GENOMIC DNA]</scope>
    <source>
        <strain evidence="2">KCTC 42964</strain>
    </source>
</reference>
<dbReference type="EMBL" id="JBHRTR010000023">
    <property type="protein sequence ID" value="MFC3227403.1"/>
    <property type="molecule type" value="Genomic_DNA"/>
</dbReference>
<gene>
    <name evidence="1" type="ORF">ACFOGJ_09190</name>
</gene>
<dbReference type="Pfam" id="PF09391">
    <property type="entry name" value="DUF2000"/>
    <property type="match status" value="1"/>
</dbReference>
<name>A0ABV7KYJ7_9PROT</name>
<organism evidence="1 2">
    <name type="scientific">Marinibaculum pumilum</name>
    <dbReference type="NCBI Taxonomy" id="1766165"/>
    <lineage>
        <taxon>Bacteria</taxon>
        <taxon>Pseudomonadati</taxon>
        <taxon>Pseudomonadota</taxon>
        <taxon>Alphaproteobacteria</taxon>
        <taxon>Rhodospirillales</taxon>
        <taxon>Rhodospirillaceae</taxon>
        <taxon>Marinibaculum</taxon>
    </lineage>
</organism>
<accession>A0ABV7KYJ7</accession>
<dbReference type="Gene3D" id="3.40.1490.10">
    <property type="entry name" value="Bit1"/>
    <property type="match status" value="1"/>
</dbReference>
<dbReference type="InterPro" id="IPR017021">
    <property type="entry name" value="UCP033763"/>
</dbReference>
<protein>
    <submittedName>
        <fullName evidence="1">DUF2000 domain-containing protein</fullName>
    </submittedName>
</protein>
<dbReference type="InterPro" id="IPR023476">
    <property type="entry name" value="Pep_tRNA_hydro_II_dom_sf"/>
</dbReference>
<dbReference type="PIRSF" id="PIRSF033736">
    <property type="entry name" value="UCP033763"/>
    <property type="match status" value="1"/>
</dbReference>
<keyword evidence="2" id="KW-1185">Reference proteome</keyword>
<evidence type="ECO:0000313" key="2">
    <source>
        <dbReference type="Proteomes" id="UP001595528"/>
    </source>
</evidence>
<dbReference type="Proteomes" id="UP001595528">
    <property type="component" value="Unassembled WGS sequence"/>
</dbReference>
<dbReference type="RefSeq" id="WP_379899571.1">
    <property type="nucleotide sequence ID" value="NZ_JBHRTR010000023.1"/>
</dbReference>
<proteinExistence type="predicted"/>
<comment type="caution">
    <text evidence="1">The sequence shown here is derived from an EMBL/GenBank/DDBJ whole genome shotgun (WGS) entry which is preliminary data.</text>
</comment>
<evidence type="ECO:0000313" key="1">
    <source>
        <dbReference type="EMBL" id="MFC3227403.1"/>
    </source>
</evidence>